<keyword evidence="1" id="KW-0808">Transferase</keyword>
<keyword evidence="4" id="KW-1185">Reference proteome</keyword>
<dbReference type="Pfam" id="PF01648">
    <property type="entry name" value="ACPS"/>
    <property type="match status" value="1"/>
</dbReference>
<reference evidence="3 4" key="1">
    <citation type="journal article" date="2021" name="J. Biosci. Bioeng.">
        <title>Identification and characterization of a chc gene cluster responsible for the aromatization pathway of cyclohexanecarboxylate degradation in Sinomonas cyclohexanicum ATCC 51369.</title>
        <authorList>
            <person name="Yamamoto T."/>
            <person name="Hasegawa Y."/>
            <person name="Lau P.C.K."/>
            <person name="Iwaki H."/>
        </authorList>
    </citation>
    <scope>NUCLEOTIDE SEQUENCE [LARGE SCALE GENOMIC DNA]</scope>
    <source>
        <strain evidence="3 4">ATCC 51369</strain>
    </source>
</reference>
<feature type="domain" description="4'-phosphopantetheinyl transferase" evidence="2">
    <location>
        <begin position="133"/>
        <end position="197"/>
    </location>
</feature>
<dbReference type="SUPFAM" id="SSF56214">
    <property type="entry name" value="4'-phosphopantetheinyl transferase"/>
    <property type="match status" value="1"/>
</dbReference>
<dbReference type="Proteomes" id="UP001319861">
    <property type="component" value="Chromosome"/>
</dbReference>
<accession>A0ABN6FI84</accession>
<protein>
    <recommendedName>
        <fullName evidence="2">4'-phosphopantetheinyl transferase domain-containing protein</fullName>
    </recommendedName>
</protein>
<name>A0ABN6FI84_SINCY</name>
<sequence length="225" mass="23097">MLLRAVPLGSPGSALPAGVCTPGELERAAAMVDPARRHGFLAGRLALRAFVAELLGVDPELVVPAYACPDCGPGEHGVPGFALAAGPGSAHDDGGRLPLDVAASMSRAGGWAILAAEVTPCTAEVTSSRARPGIGVDLAFVADFRDAIPKAAFSATERRRAYRAADPPGEAARLWARKEALLKALGTGLRADPSHVETVGESRVHDLDTRGLGLPEGFVAALART</sequence>
<dbReference type="EMBL" id="AP024525">
    <property type="protein sequence ID" value="BCT75807.1"/>
    <property type="molecule type" value="Genomic_DNA"/>
</dbReference>
<dbReference type="Gene3D" id="3.90.470.20">
    <property type="entry name" value="4'-phosphopantetheinyl transferase domain"/>
    <property type="match status" value="1"/>
</dbReference>
<evidence type="ECO:0000313" key="3">
    <source>
        <dbReference type="EMBL" id="BCT75807.1"/>
    </source>
</evidence>
<gene>
    <name evidence="3" type="ORF">SCMU_16490</name>
</gene>
<evidence type="ECO:0000313" key="4">
    <source>
        <dbReference type="Proteomes" id="UP001319861"/>
    </source>
</evidence>
<dbReference type="InterPro" id="IPR037143">
    <property type="entry name" value="4-PPantetheinyl_Trfase_dom_sf"/>
</dbReference>
<dbReference type="InterPro" id="IPR008278">
    <property type="entry name" value="4-PPantetheinyl_Trfase_dom"/>
</dbReference>
<organism evidence="3 4">
    <name type="scientific">Sinomonas cyclohexanicum</name>
    <name type="common">Corynebacterium cyclohexanicum</name>
    <dbReference type="NCBI Taxonomy" id="322009"/>
    <lineage>
        <taxon>Bacteria</taxon>
        <taxon>Bacillati</taxon>
        <taxon>Actinomycetota</taxon>
        <taxon>Actinomycetes</taxon>
        <taxon>Micrococcales</taxon>
        <taxon>Micrococcaceae</taxon>
        <taxon>Sinomonas</taxon>
    </lineage>
</organism>
<proteinExistence type="predicted"/>
<evidence type="ECO:0000256" key="1">
    <source>
        <dbReference type="ARBA" id="ARBA00022679"/>
    </source>
</evidence>
<evidence type="ECO:0000259" key="2">
    <source>
        <dbReference type="Pfam" id="PF01648"/>
    </source>
</evidence>
<dbReference type="RefSeq" id="WP_229232507.1">
    <property type="nucleotide sequence ID" value="NZ_AP024525.1"/>
</dbReference>